<evidence type="ECO:0000256" key="5">
    <source>
        <dbReference type="PIRSR" id="PIRSR000097-2"/>
    </source>
</evidence>
<organism evidence="8 9">
    <name type="scientific">Leucobacter insecticola</name>
    <dbReference type="NCBI Taxonomy" id="2714934"/>
    <lineage>
        <taxon>Bacteria</taxon>
        <taxon>Bacillati</taxon>
        <taxon>Actinomycetota</taxon>
        <taxon>Actinomycetes</taxon>
        <taxon>Micrococcales</taxon>
        <taxon>Microbacteriaceae</taxon>
        <taxon>Leucobacter</taxon>
    </lineage>
</organism>
<dbReference type="PIRSF" id="PIRSF000097">
    <property type="entry name" value="AKR"/>
    <property type="match status" value="1"/>
</dbReference>
<dbReference type="InterPro" id="IPR036812">
    <property type="entry name" value="NAD(P)_OxRdtase_dom_sf"/>
</dbReference>
<name>A0A6G8FKH1_9MICO</name>
<evidence type="ECO:0000259" key="7">
    <source>
        <dbReference type="Pfam" id="PF00248"/>
    </source>
</evidence>
<accession>A0A6G8FKH1</accession>
<dbReference type="FunFam" id="3.20.20.100:FF:000015">
    <property type="entry name" value="Oxidoreductase, aldo/keto reductase family"/>
    <property type="match status" value="1"/>
</dbReference>
<proteinExistence type="inferred from homology"/>
<dbReference type="InterPro" id="IPR023210">
    <property type="entry name" value="NADP_OxRdtase_dom"/>
</dbReference>
<dbReference type="PROSITE" id="PS00798">
    <property type="entry name" value="ALDOKETO_REDUCTASE_1"/>
    <property type="match status" value="1"/>
</dbReference>
<dbReference type="AlphaFoldDB" id="A0A6G8FKH1"/>
<dbReference type="RefSeq" id="WP_166324375.1">
    <property type="nucleotide sequence ID" value="NZ_CP049934.1"/>
</dbReference>
<reference evidence="8 9" key="1">
    <citation type="submission" date="2020-03" db="EMBL/GenBank/DDBJ databases">
        <title>Leucobacter sp. nov., isolated from beetles.</title>
        <authorList>
            <person name="Hyun D.-W."/>
            <person name="Bae J.-W."/>
        </authorList>
    </citation>
    <scope>NUCLEOTIDE SEQUENCE [LARGE SCALE GENOMIC DNA]</scope>
    <source>
        <strain evidence="8 9">HDW9B</strain>
    </source>
</reference>
<dbReference type="PRINTS" id="PR00069">
    <property type="entry name" value="ALDKETRDTASE"/>
</dbReference>
<evidence type="ECO:0000256" key="4">
    <source>
        <dbReference type="PIRSR" id="PIRSR000097-1"/>
    </source>
</evidence>
<dbReference type="PANTHER" id="PTHR43827">
    <property type="entry name" value="2,5-DIKETO-D-GLUCONIC ACID REDUCTASE"/>
    <property type="match status" value="1"/>
</dbReference>
<evidence type="ECO:0000256" key="6">
    <source>
        <dbReference type="PIRSR" id="PIRSR000097-3"/>
    </source>
</evidence>
<keyword evidence="2" id="KW-0521">NADP</keyword>
<keyword evidence="9" id="KW-1185">Reference proteome</keyword>
<dbReference type="EMBL" id="CP049934">
    <property type="protein sequence ID" value="QIM16851.1"/>
    <property type="molecule type" value="Genomic_DNA"/>
</dbReference>
<dbReference type="Proteomes" id="UP000501387">
    <property type="component" value="Chromosome"/>
</dbReference>
<dbReference type="Pfam" id="PF00248">
    <property type="entry name" value="Aldo_ket_red"/>
    <property type="match status" value="1"/>
</dbReference>
<dbReference type="KEGG" id="lins:G7067_11285"/>
<feature type="binding site" evidence="5">
    <location>
        <position position="109"/>
    </location>
    <ligand>
        <name>substrate</name>
    </ligand>
</feature>
<dbReference type="InterPro" id="IPR018170">
    <property type="entry name" value="Aldo/ket_reductase_CS"/>
</dbReference>
<dbReference type="GO" id="GO:0016616">
    <property type="term" value="F:oxidoreductase activity, acting on the CH-OH group of donors, NAD or NADP as acceptor"/>
    <property type="evidence" value="ECO:0007669"/>
    <property type="project" value="UniProtKB-ARBA"/>
</dbReference>
<protein>
    <submittedName>
        <fullName evidence="8">Aldo/keto reductase</fullName>
    </submittedName>
</protein>
<feature type="site" description="Lowers pKa of active site Tyr" evidence="6">
    <location>
        <position position="78"/>
    </location>
</feature>
<evidence type="ECO:0000256" key="3">
    <source>
        <dbReference type="ARBA" id="ARBA00023002"/>
    </source>
</evidence>
<dbReference type="InterPro" id="IPR020471">
    <property type="entry name" value="AKR"/>
</dbReference>
<dbReference type="Gene3D" id="3.20.20.100">
    <property type="entry name" value="NADP-dependent oxidoreductase domain"/>
    <property type="match status" value="1"/>
</dbReference>
<evidence type="ECO:0000313" key="9">
    <source>
        <dbReference type="Proteomes" id="UP000501387"/>
    </source>
</evidence>
<evidence type="ECO:0000256" key="1">
    <source>
        <dbReference type="ARBA" id="ARBA00007905"/>
    </source>
</evidence>
<comment type="similarity">
    <text evidence="1">Belongs to the aldo/keto reductase family.</text>
</comment>
<dbReference type="PANTHER" id="PTHR43827:SF3">
    <property type="entry name" value="NADP-DEPENDENT OXIDOREDUCTASE DOMAIN-CONTAINING PROTEIN"/>
    <property type="match status" value="1"/>
</dbReference>
<evidence type="ECO:0000313" key="8">
    <source>
        <dbReference type="EMBL" id="QIM16851.1"/>
    </source>
</evidence>
<feature type="active site" description="Proton donor" evidence="4">
    <location>
        <position position="53"/>
    </location>
</feature>
<feature type="domain" description="NADP-dependent oxidoreductase" evidence="7">
    <location>
        <begin position="29"/>
        <end position="263"/>
    </location>
</feature>
<evidence type="ECO:0000256" key="2">
    <source>
        <dbReference type="ARBA" id="ARBA00022857"/>
    </source>
</evidence>
<keyword evidence="3" id="KW-0560">Oxidoreductase</keyword>
<dbReference type="SUPFAM" id="SSF51430">
    <property type="entry name" value="NAD(P)-linked oxidoreductase"/>
    <property type="match status" value="1"/>
</dbReference>
<gene>
    <name evidence="8" type="ORF">G7067_11285</name>
</gene>
<sequence length="278" mass="30906">MTALPIPNITMNDGKQIPQLGLGVFLVEPGETERIVTEALEVGYRHIDTARIYDNEAEVGAAIAKSGIPREELFITTKLWNSDQEDPHGAFNASMDRLGLETVDLYLVHWPIPEFGTALGAWKGLIEIAETGRATSIGVSNFEIPHLQQLLDETGVVPAINQIELHPLNQRRALREFCREHGIAIEAWGPLAQGKSDLFERPEIVAAAATHGKSPAQVILRWHLQHDTIIFPKTTRRERMIENADILDFDLSAAEMAAIDGLDEQHNFGPDPSTFNRR</sequence>